<protein>
    <submittedName>
        <fullName evidence="1">Uncharacterized protein</fullName>
    </submittedName>
</protein>
<keyword evidence="2" id="KW-1185">Reference proteome</keyword>
<proteinExistence type="predicted"/>
<evidence type="ECO:0000313" key="2">
    <source>
        <dbReference type="Proteomes" id="UP000824120"/>
    </source>
</evidence>
<dbReference type="Proteomes" id="UP000824120">
    <property type="component" value="Chromosome 3"/>
</dbReference>
<dbReference type="AlphaFoldDB" id="A0A9J5ZR13"/>
<evidence type="ECO:0000313" key="1">
    <source>
        <dbReference type="EMBL" id="KAG5614539.1"/>
    </source>
</evidence>
<organism evidence="1 2">
    <name type="scientific">Solanum commersonii</name>
    <name type="common">Commerson's wild potato</name>
    <name type="synonym">Commerson's nightshade</name>
    <dbReference type="NCBI Taxonomy" id="4109"/>
    <lineage>
        <taxon>Eukaryota</taxon>
        <taxon>Viridiplantae</taxon>
        <taxon>Streptophyta</taxon>
        <taxon>Embryophyta</taxon>
        <taxon>Tracheophyta</taxon>
        <taxon>Spermatophyta</taxon>
        <taxon>Magnoliopsida</taxon>
        <taxon>eudicotyledons</taxon>
        <taxon>Gunneridae</taxon>
        <taxon>Pentapetalae</taxon>
        <taxon>asterids</taxon>
        <taxon>lamiids</taxon>
        <taxon>Solanales</taxon>
        <taxon>Solanaceae</taxon>
        <taxon>Solanoideae</taxon>
        <taxon>Solaneae</taxon>
        <taxon>Solanum</taxon>
    </lineage>
</organism>
<dbReference type="EMBL" id="JACXVP010000003">
    <property type="protein sequence ID" value="KAG5614539.1"/>
    <property type="molecule type" value="Genomic_DNA"/>
</dbReference>
<gene>
    <name evidence="1" type="ORF">H5410_014363</name>
</gene>
<reference evidence="1 2" key="1">
    <citation type="submission" date="2020-09" db="EMBL/GenBank/DDBJ databases">
        <title>De no assembly of potato wild relative species, Solanum commersonii.</title>
        <authorList>
            <person name="Cho K."/>
        </authorList>
    </citation>
    <scope>NUCLEOTIDE SEQUENCE [LARGE SCALE GENOMIC DNA]</scope>
    <source>
        <strain evidence="1">LZ3.2</strain>
        <tissue evidence="1">Leaf</tissue>
    </source>
</reference>
<sequence length="100" mass="11385">MRKMLKWIEQNLQQMGGKLKICHIVSKLFLRTCTHSRRGNDGQIFGIKNKTHVTKQENVKTSRRASVTVSVVCAPDITLSCILHVPEFHVNQCFKGPLKP</sequence>
<name>A0A9J5ZR13_SOLCO</name>
<accession>A0A9J5ZR13</accession>
<comment type="caution">
    <text evidence="1">The sequence shown here is derived from an EMBL/GenBank/DDBJ whole genome shotgun (WGS) entry which is preliminary data.</text>
</comment>